<evidence type="ECO:0000313" key="1">
    <source>
        <dbReference type="EMBL" id="SDF87918.1"/>
    </source>
</evidence>
<keyword evidence="2" id="KW-1185">Reference proteome</keyword>
<dbReference type="OrthoDB" id="2351239at2"/>
<sequence>MVFGKILAATGVDGARVDAQLDADTVDVGGTITGRLVVDGGGAEQEVRGLEAVLVVDAMKTDDRATLPTVLTRADFDEGFTLAAGERREIPFELAVPAGAPPAMTERPAHVYVTSAADVPLAVDPTDVDPVTVRPTQLHRDVLTVMTEHGLHLEQEHVMRTRRGVMQELAFEADAGGEQAVEVAFVPAPGDGYDLIVDENLAGRTAKRLVADALDVDIDESEARMHMPGGPDGPGLDRVRRALAERVSGT</sequence>
<gene>
    <name evidence="1" type="ORF">SAMN05216241_1033</name>
</gene>
<dbReference type="PANTHER" id="PTHR40053">
    <property type="entry name" value="SPORULATION-CONTROL PROTEIN SPO0M"/>
    <property type="match status" value="1"/>
</dbReference>
<dbReference type="Proteomes" id="UP000199415">
    <property type="component" value="Unassembled WGS sequence"/>
</dbReference>
<organism evidence="1 2">
    <name type="scientific">Limimonas halophila</name>
    <dbReference type="NCBI Taxonomy" id="1082479"/>
    <lineage>
        <taxon>Bacteria</taxon>
        <taxon>Pseudomonadati</taxon>
        <taxon>Pseudomonadota</taxon>
        <taxon>Alphaproteobacteria</taxon>
        <taxon>Rhodospirillales</taxon>
        <taxon>Rhodovibrionaceae</taxon>
        <taxon>Limimonas</taxon>
    </lineage>
</organism>
<evidence type="ECO:0000313" key="2">
    <source>
        <dbReference type="Proteomes" id="UP000199415"/>
    </source>
</evidence>
<dbReference type="InterPro" id="IPR009776">
    <property type="entry name" value="Spore_0_M"/>
</dbReference>
<dbReference type="RefSeq" id="WP_090019151.1">
    <property type="nucleotide sequence ID" value="NZ_FNCE01000003.1"/>
</dbReference>
<accession>A0A1G7PNW7</accession>
<dbReference type="PANTHER" id="PTHR40053:SF1">
    <property type="entry name" value="SPORULATION-CONTROL PROTEIN SPO0M"/>
    <property type="match status" value="1"/>
</dbReference>
<reference evidence="1 2" key="1">
    <citation type="submission" date="2016-10" db="EMBL/GenBank/DDBJ databases">
        <authorList>
            <person name="de Groot N.N."/>
        </authorList>
    </citation>
    <scope>NUCLEOTIDE SEQUENCE [LARGE SCALE GENOMIC DNA]</scope>
    <source>
        <strain evidence="1 2">DSM 25584</strain>
    </source>
</reference>
<dbReference type="AlphaFoldDB" id="A0A1G7PNW7"/>
<proteinExistence type="predicted"/>
<name>A0A1G7PNW7_9PROT</name>
<protein>
    <submittedName>
        <fullName evidence="1">Sporulation-control protein</fullName>
    </submittedName>
</protein>
<dbReference type="Pfam" id="PF07070">
    <property type="entry name" value="Spo0M"/>
    <property type="match status" value="1"/>
</dbReference>
<dbReference type="EMBL" id="FNCE01000003">
    <property type="protein sequence ID" value="SDF87918.1"/>
    <property type="molecule type" value="Genomic_DNA"/>
</dbReference>
<dbReference type="STRING" id="1082479.SAMN05216241_1033"/>